<dbReference type="Gene3D" id="6.20.270.20">
    <property type="entry name" value="LapD/MoxY periplasmic domain"/>
    <property type="match status" value="1"/>
</dbReference>
<feature type="domain" description="EAL" evidence="2">
    <location>
        <begin position="404"/>
        <end position="640"/>
    </location>
</feature>
<dbReference type="CDD" id="cd01948">
    <property type="entry name" value="EAL"/>
    <property type="match status" value="1"/>
</dbReference>
<reference evidence="5" key="1">
    <citation type="journal article" date="2012" name="J. Biosci. Bioeng.">
        <title>Isolation of genes coding for chitin-degrading enzymes in the novel chitinolytic bacterium, Chitiniphilus shinanonensis, and characterization of a gene coding for a family 19 chitinase.</title>
        <authorList>
            <person name="Huang L."/>
            <person name="Garbulewska E."/>
            <person name="Sato K."/>
            <person name="Kato Y."/>
            <person name="Nogawa M."/>
            <person name="Taguchi G."/>
            <person name="Shimosaka M."/>
        </authorList>
    </citation>
    <scope>NUCLEOTIDE SEQUENCE</scope>
    <source>
        <strain evidence="5">SAY3</strain>
    </source>
</reference>
<dbReference type="SUPFAM" id="SSF55073">
    <property type="entry name" value="Nucleotide cyclase"/>
    <property type="match status" value="1"/>
</dbReference>
<dbReference type="PANTHER" id="PTHR33121">
    <property type="entry name" value="CYCLIC DI-GMP PHOSPHODIESTERASE PDEF"/>
    <property type="match status" value="1"/>
</dbReference>
<reference evidence="6" key="2">
    <citation type="journal article" date="2014" name="Int. J. Syst. Evol. Microbiol.">
        <title>Complete genome of a new Firmicutes species belonging to the dominant human colonic microbiota ('Ruminococcus bicirculans') reveals two chromosomes and a selective capacity to utilize plant glucans.</title>
        <authorList>
            <consortium name="NISC Comparative Sequencing Program"/>
            <person name="Wegmann U."/>
            <person name="Louis P."/>
            <person name="Goesmann A."/>
            <person name="Henrissat B."/>
            <person name="Duncan S.H."/>
            <person name="Flint H.J."/>
        </authorList>
    </citation>
    <scope>NUCLEOTIDE SEQUENCE</scope>
    <source>
        <strain evidence="6">NBRC 104970</strain>
    </source>
</reference>
<dbReference type="InterPro" id="IPR000160">
    <property type="entry name" value="GGDEF_dom"/>
</dbReference>
<dbReference type="Proteomes" id="UP001156836">
    <property type="component" value="Unassembled WGS sequence"/>
</dbReference>
<dbReference type="InterPro" id="IPR001633">
    <property type="entry name" value="EAL_dom"/>
</dbReference>
<dbReference type="InterPro" id="IPR042461">
    <property type="entry name" value="LapD_MoxY_peri_C"/>
</dbReference>
<dbReference type="PANTHER" id="PTHR33121:SF23">
    <property type="entry name" value="CYCLIC DI-GMP PHOSPHODIESTERASE PDEB"/>
    <property type="match status" value="1"/>
</dbReference>
<dbReference type="GO" id="GO:0007165">
    <property type="term" value="P:signal transduction"/>
    <property type="evidence" value="ECO:0007669"/>
    <property type="project" value="InterPro"/>
</dbReference>
<keyword evidence="1" id="KW-1133">Transmembrane helix</keyword>
<protein>
    <submittedName>
        <fullName evidence="5">Diguanylate cyclase/phosphodiesterase</fullName>
    </submittedName>
    <submittedName>
        <fullName evidence="6">GGDEF domain-containing protein</fullName>
    </submittedName>
</protein>
<dbReference type="SMART" id="SM00052">
    <property type="entry name" value="EAL"/>
    <property type="match status" value="1"/>
</dbReference>
<keyword evidence="1" id="KW-0472">Membrane</keyword>
<dbReference type="Gene3D" id="6.10.340.10">
    <property type="match status" value="1"/>
</dbReference>
<evidence type="ECO:0000313" key="6">
    <source>
        <dbReference type="EMBL" id="GLS05861.1"/>
    </source>
</evidence>
<dbReference type="PROSITE" id="PS50885">
    <property type="entry name" value="HAMP"/>
    <property type="match status" value="1"/>
</dbReference>
<keyword evidence="1" id="KW-0812">Transmembrane</keyword>
<feature type="domain" description="HAMP" evidence="3">
    <location>
        <begin position="170"/>
        <end position="221"/>
    </location>
</feature>
<gene>
    <name evidence="5" type="primary">csfG</name>
    <name evidence="6" type="ORF">GCM10007860_30220</name>
</gene>
<dbReference type="InterPro" id="IPR050706">
    <property type="entry name" value="Cyclic-di-GMP_PDE-like"/>
</dbReference>
<dbReference type="EMBL" id="BSOZ01000070">
    <property type="protein sequence ID" value="GLS05861.1"/>
    <property type="molecule type" value="Genomic_DNA"/>
</dbReference>
<evidence type="ECO:0000256" key="1">
    <source>
        <dbReference type="SAM" id="Phobius"/>
    </source>
</evidence>
<dbReference type="InterPro" id="IPR035919">
    <property type="entry name" value="EAL_sf"/>
</dbReference>
<dbReference type="GO" id="GO:0016020">
    <property type="term" value="C:membrane"/>
    <property type="evidence" value="ECO:0007669"/>
    <property type="project" value="InterPro"/>
</dbReference>
<dbReference type="SMART" id="SM00267">
    <property type="entry name" value="GGDEF"/>
    <property type="match status" value="1"/>
</dbReference>
<dbReference type="Pfam" id="PF16448">
    <property type="entry name" value="LapD_MoxY_N"/>
    <property type="match status" value="1"/>
</dbReference>
<dbReference type="PROSITE" id="PS50883">
    <property type="entry name" value="EAL"/>
    <property type="match status" value="1"/>
</dbReference>
<feature type="transmembrane region" description="Helical" evidence="1">
    <location>
        <begin position="150"/>
        <end position="169"/>
    </location>
</feature>
<name>F8WSY6_9NEIS</name>
<evidence type="ECO:0000313" key="7">
    <source>
        <dbReference type="Proteomes" id="UP001156836"/>
    </source>
</evidence>
<dbReference type="SUPFAM" id="SSF141868">
    <property type="entry name" value="EAL domain-like"/>
    <property type="match status" value="1"/>
</dbReference>
<dbReference type="Gene3D" id="3.30.70.270">
    <property type="match status" value="1"/>
</dbReference>
<reference evidence="6" key="4">
    <citation type="submission" date="2023-01" db="EMBL/GenBank/DDBJ databases">
        <title>Draft genome sequence of Chitiniphilus shinanonensis strain NBRC 104970.</title>
        <authorList>
            <person name="Sun Q."/>
            <person name="Mori K."/>
        </authorList>
    </citation>
    <scope>NUCLEOTIDE SEQUENCE</scope>
    <source>
        <strain evidence="6">NBRC 104970</strain>
    </source>
</reference>
<sequence>MSLLRQLWIMVITITLLAFVGSFVVSMLTARNYLEQQLYIQSADNASSLALSMSQQSKDDATTQLLVTALFDSGHFEMVRYRDVTGRVVVERENHAMPEGVPGWFMRLFPIQVQAGQADVSDGWHQAGSVTVLAHSRYAYLSLWDGALHLLLWISAAGLVAGVAIQLLVRWVSRPIVQMVGQAEAITERRFITITEPRVIELRYVVRAMNTMVARVKTMFAEQATRIESLRSEANRDSLTRLPNRGFFIGRLAQALEDESAAPTGSLLLLRLHDLGGINRRLGRERADQFLQFVAGKLAAAGAEQPDWLQARLNGADFAVLAPGLGGEEAHAFAVGLLENLGELRRVELTDDDRLATIGIATYRHGDDPGQLLNRADQALARAEETSGSVELLRDGDVDAALPAHDWHTLLTGALTREDFQLASFPVLDRDDRLLHRELMLRLRHDGGLLTAGTFMPHASRLGLTPVLDLETVRLGLAELERVGYPLAINLSATSIADTGFVDRLVSLLRQHRDQSGRLWFEVNEFGFRDEMIALAAFARRVRPYGCKLGIEHFGRHFNSVPQLYELQLDYLKIDGSFVQAIDEHPGNQQLVKAIVGIAAGNDMLTIAEGVHDEGEWRVLLSLGVGGWTGPAATGRLREG</sequence>
<reference evidence="7" key="3">
    <citation type="journal article" date="2019" name="Int. J. Syst. Evol. Microbiol.">
        <title>The Global Catalogue of Microorganisms (GCM) 10K type strain sequencing project: providing services to taxonomists for standard genome sequencing and annotation.</title>
        <authorList>
            <consortium name="The Broad Institute Genomics Platform"/>
            <consortium name="The Broad Institute Genome Sequencing Center for Infectious Disease"/>
            <person name="Wu L."/>
            <person name="Ma J."/>
        </authorList>
    </citation>
    <scope>NUCLEOTIDE SEQUENCE [LARGE SCALE GENOMIC DNA]</scope>
    <source>
        <strain evidence="7">NBRC 104970</strain>
    </source>
</reference>
<dbReference type="Pfam" id="PF00563">
    <property type="entry name" value="EAL"/>
    <property type="match status" value="1"/>
</dbReference>
<dbReference type="InterPro" id="IPR043128">
    <property type="entry name" value="Rev_trsase/Diguanyl_cyclase"/>
</dbReference>
<evidence type="ECO:0000259" key="3">
    <source>
        <dbReference type="PROSITE" id="PS50885"/>
    </source>
</evidence>
<feature type="domain" description="GGDEF" evidence="4">
    <location>
        <begin position="263"/>
        <end position="396"/>
    </location>
</feature>
<dbReference type="InterPro" id="IPR032244">
    <property type="entry name" value="LapD_MoxY_N"/>
</dbReference>
<evidence type="ECO:0000313" key="5">
    <source>
        <dbReference type="EMBL" id="BAK53973.1"/>
    </source>
</evidence>
<dbReference type="PROSITE" id="PS50887">
    <property type="entry name" value="GGDEF"/>
    <property type="match status" value="1"/>
</dbReference>
<dbReference type="AlphaFoldDB" id="F8WSY6"/>
<evidence type="ECO:0000259" key="4">
    <source>
        <dbReference type="PROSITE" id="PS50887"/>
    </source>
</evidence>
<dbReference type="NCBIfam" id="TIGR00254">
    <property type="entry name" value="GGDEF"/>
    <property type="match status" value="1"/>
</dbReference>
<evidence type="ECO:0000259" key="2">
    <source>
        <dbReference type="PROSITE" id="PS50883"/>
    </source>
</evidence>
<accession>F8WSY6</accession>
<feature type="transmembrane region" description="Helical" evidence="1">
    <location>
        <begin position="7"/>
        <end position="28"/>
    </location>
</feature>
<organism evidence="5">
    <name type="scientific">Chitiniphilus shinanonensis</name>
    <dbReference type="NCBI Taxonomy" id="553088"/>
    <lineage>
        <taxon>Bacteria</taxon>
        <taxon>Pseudomonadati</taxon>
        <taxon>Pseudomonadota</taxon>
        <taxon>Betaproteobacteria</taxon>
        <taxon>Neisseriales</taxon>
        <taxon>Chitinibacteraceae</taxon>
        <taxon>Chitiniphilus</taxon>
    </lineage>
</organism>
<dbReference type="Gene3D" id="3.30.110.200">
    <property type="match status" value="1"/>
</dbReference>
<proteinExistence type="predicted"/>
<dbReference type="InterPro" id="IPR029787">
    <property type="entry name" value="Nucleotide_cyclase"/>
</dbReference>
<dbReference type="GO" id="GO:0071111">
    <property type="term" value="F:cyclic-guanylate-specific phosphodiesterase activity"/>
    <property type="evidence" value="ECO:0007669"/>
    <property type="project" value="InterPro"/>
</dbReference>
<dbReference type="InterPro" id="IPR003660">
    <property type="entry name" value="HAMP_dom"/>
</dbReference>
<dbReference type="Gene3D" id="3.20.20.450">
    <property type="entry name" value="EAL domain"/>
    <property type="match status" value="1"/>
</dbReference>
<keyword evidence="7" id="KW-1185">Reference proteome</keyword>
<dbReference type="Pfam" id="PF00990">
    <property type="entry name" value="GGDEF"/>
    <property type="match status" value="1"/>
</dbReference>
<dbReference type="RefSeq" id="WP_026262991.1">
    <property type="nucleotide sequence ID" value="NZ_BSOZ01000070.1"/>
</dbReference>
<dbReference type="EMBL" id="AB649134">
    <property type="protein sequence ID" value="BAK53973.1"/>
    <property type="molecule type" value="Genomic_DNA"/>
</dbReference>